<keyword evidence="6 11" id="KW-0378">Hydrolase</keyword>
<dbReference type="InterPro" id="IPR001915">
    <property type="entry name" value="Peptidase_M48"/>
</dbReference>
<keyword evidence="8" id="KW-1133">Transmembrane helix</keyword>
<proteinExistence type="inferred from homology"/>
<name>A0A1I0G1L9_9GAMM</name>
<evidence type="ECO:0000256" key="2">
    <source>
        <dbReference type="ARBA" id="ARBA00022475"/>
    </source>
</evidence>
<evidence type="ECO:0000313" key="13">
    <source>
        <dbReference type="EMBL" id="SET64458.1"/>
    </source>
</evidence>
<evidence type="ECO:0000259" key="12">
    <source>
        <dbReference type="Pfam" id="PF01435"/>
    </source>
</evidence>
<dbReference type="AlphaFoldDB" id="A0A1I0G1L9"/>
<feature type="domain" description="Peptidase M48" evidence="12">
    <location>
        <begin position="4"/>
        <end position="81"/>
    </location>
</feature>
<dbReference type="PANTHER" id="PTHR43221:SF1">
    <property type="entry name" value="PROTEASE HTPX"/>
    <property type="match status" value="1"/>
</dbReference>
<keyword evidence="3 11" id="KW-0645">Protease</keyword>
<evidence type="ECO:0000256" key="1">
    <source>
        <dbReference type="ARBA" id="ARBA00004651"/>
    </source>
</evidence>
<evidence type="ECO:0000256" key="9">
    <source>
        <dbReference type="ARBA" id="ARBA00023049"/>
    </source>
</evidence>
<protein>
    <submittedName>
        <fullName evidence="13">Peptidase family M48</fullName>
    </submittedName>
</protein>
<keyword evidence="14" id="KW-1185">Reference proteome</keyword>
<evidence type="ECO:0000256" key="4">
    <source>
        <dbReference type="ARBA" id="ARBA00022692"/>
    </source>
</evidence>
<keyword evidence="2" id="KW-1003">Cell membrane</keyword>
<evidence type="ECO:0000313" key="14">
    <source>
        <dbReference type="Proteomes" id="UP000242642"/>
    </source>
</evidence>
<dbReference type="EMBL" id="FOHV01000056">
    <property type="protein sequence ID" value="SET64458.1"/>
    <property type="molecule type" value="Genomic_DNA"/>
</dbReference>
<accession>A0A1I0G1L9</accession>
<dbReference type="InterPro" id="IPR050083">
    <property type="entry name" value="HtpX_protease"/>
</dbReference>
<keyword evidence="4" id="KW-0812">Transmembrane</keyword>
<evidence type="ECO:0000256" key="3">
    <source>
        <dbReference type="ARBA" id="ARBA00022670"/>
    </source>
</evidence>
<dbReference type="RefSeq" id="WP_245711087.1">
    <property type="nucleotide sequence ID" value="NZ_FOHV01000056.1"/>
</dbReference>
<dbReference type="PANTHER" id="PTHR43221">
    <property type="entry name" value="PROTEASE HTPX"/>
    <property type="match status" value="1"/>
</dbReference>
<evidence type="ECO:0000256" key="11">
    <source>
        <dbReference type="RuleBase" id="RU003983"/>
    </source>
</evidence>
<sequence>MLASIITLWFSRRREFYADAGAAKIVGANNMIAALERLKSSRETNVDKNITVLAININKEAIGELFMTHPPLEKRIQALKQGSF</sequence>
<evidence type="ECO:0000256" key="10">
    <source>
        <dbReference type="ARBA" id="ARBA00023136"/>
    </source>
</evidence>
<dbReference type="Pfam" id="PF01435">
    <property type="entry name" value="Peptidase_M48"/>
    <property type="match status" value="1"/>
</dbReference>
<comment type="subcellular location">
    <subcellularLocation>
        <location evidence="1">Cell membrane</location>
        <topology evidence="1">Multi-pass membrane protein</topology>
    </subcellularLocation>
</comment>
<keyword evidence="5" id="KW-0479">Metal-binding</keyword>
<dbReference type="GO" id="GO:0046872">
    <property type="term" value="F:metal ion binding"/>
    <property type="evidence" value="ECO:0007669"/>
    <property type="project" value="UniProtKB-KW"/>
</dbReference>
<dbReference type="STRING" id="1123402.SAMN02583745_02957"/>
<dbReference type="GO" id="GO:0005886">
    <property type="term" value="C:plasma membrane"/>
    <property type="evidence" value="ECO:0007669"/>
    <property type="project" value="UniProtKB-SubCell"/>
</dbReference>
<dbReference type="GO" id="GO:0006508">
    <property type="term" value="P:proteolysis"/>
    <property type="evidence" value="ECO:0007669"/>
    <property type="project" value="UniProtKB-KW"/>
</dbReference>
<evidence type="ECO:0000256" key="8">
    <source>
        <dbReference type="ARBA" id="ARBA00022989"/>
    </source>
</evidence>
<reference evidence="14" key="1">
    <citation type="submission" date="2016-10" db="EMBL/GenBank/DDBJ databases">
        <authorList>
            <person name="Varghese N."/>
            <person name="Submissions S."/>
        </authorList>
    </citation>
    <scope>NUCLEOTIDE SEQUENCE [LARGE SCALE GENOMIC DNA]</scope>
    <source>
        <strain evidence="14">DSM 18579</strain>
    </source>
</reference>
<gene>
    <name evidence="13" type="ORF">SAMN02583745_02957</name>
</gene>
<dbReference type="Proteomes" id="UP000242642">
    <property type="component" value="Unassembled WGS sequence"/>
</dbReference>
<evidence type="ECO:0000256" key="5">
    <source>
        <dbReference type="ARBA" id="ARBA00022723"/>
    </source>
</evidence>
<dbReference type="GO" id="GO:0004222">
    <property type="term" value="F:metalloendopeptidase activity"/>
    <property type="evidence" value="ECO:0007669"/>
    <property type="project" value="InterPro"/>
</dbReference>
<keyword evidence="10" id="KW-0472">Membrane</keyword>
<comment type="similarity">
    <text evidence="11">Belongs to the peptidase M48 family.</text>
</comment>
<keyword evidence="7 11" id="KW-0862">Zinc</keyword>
<evidence type="ECO:0000256" key="7">
    <source>
        <dbReference type="ARBA" id="ARBA00022833"/>
    </source>
</evidence>
<comment type="cofactor">
    <cofactor evidence="11">
        <name>Zn(2+)</name>
        <dbReference type="ChEBI" id="CHEBI:29105"/>
    </cofactor>
    <text evidence="11">Binds 1 zinc ion per subunit.</text>
</comment>
<evidence type="ECO:0000256" key="6">
    <source>
        <dbReference type="ARBA" id="ARBA00022801"/>
    </source>
</evidence>
<organism evidence="13 14">
    <name type="scientific">Thorsellia anophelis DSM 18579</name>
    <dbReference type="NCBI Taxonomy" id="1123402"/>
    <lineage>
        <taxon>Bacteria</taxon>
        <taxon>Pseudomonadati</taxon>
        <taxon>Pseudomonadota</taxon>
        <taxon>Gammaproteobacteria</taxon>
        <taxon>Enterobacterales</taxon>
        <taxon>Thorselliaceae</taxon>
        <taxon>Thorsellia</taxon>
    </lineage>
</organism>
<keyword evidence="9 11" id="KW-0482">Metalloprotease</keyword>